<keyword evidence="1" id="KW-0175">Coiled coil</keyword>
<proteinExistence type="predicted"/>
<dbReference type="InterPro" id="IPR029681">
    <property type="entry name" value="CCDC157"/>
</dbReference>
<dbReference type="GeneTree" id="ENSGT00390000013684"/>
<sequence>ESSLAPCDACHQSMQAKQTSLLKRVDALDEECEELQRQLGEREERQIDLHNQLQQVSEEKEKVQARLAQQQLQKEKQTLETHVGELKNSVAELKEYVQTLMERERVLVAFPELSPLQAQPQSTGNVLLDMERQLQANNIRMKVLEQENITLHTSLVKLRERTQNDAGRVGRIQIYMSAVQRGWDTVTEGRKQDGGKVVWSQLGRRIACPPPPPPPRPCNFTFKPSTSTRAPPLLRATREHAVVLYSLTPRARIRGGNETLSLSDGERKNSALYKATATWLIKALSLH</sequence>
<dbReference type="PANTHER" id="PTHR43696:SF9">
    <property type="entry name" value="COILED-COIL DOMAIN-CONTAINING PROTEIN 157"/>
    <property type="match status" value="1"/>
</dbReference>
<dbReference type="Proteomes" id="UP000694389">
    <property type="component" value="Unassembled WGS sequence"/>
</dbReference>
<protein>
    <submittedName>
        <fullName evidence="2">Uncharacterized protein</fullName>
    </submittedName>
</protein>
<dbReference type="AlphaFoldDB" id="A0A8C4DK23"/>
<dbReference type="Ensembl" id="ENSDLAT00005003005.2">
    <property type="protein sequence ID" value="ENSDLAP00005002905.2"/>
    <property type="gene ID" value="ENSDLAG00005001266.2"/>
</dbReference>
<keyword evidence="3" id="KW-1185">Reference proteome</keyword>
<reference evidence="2" key="2">
    <citation type="submission" date="2025-09" db="UniProtKB">
        <authorList>
            <consortium name="Ensembl"/>
        </authorList>
    </citation>
    <scope>IDENTIFICATION</scope>
</reference>
<name>A0A8C4DK23_DICLA</name>
<evidence type="ECO:0000313" key="2">
    <source>
        <dbReference type="Ensembl" id="ENSDLAP00005002905.2"/>
    </source>
</evidence>
<evidence type="ECO:0000256" key="1">
    <source>
        <dbReference type="SAM" id="Coils"/>
    </source>
</evidence>
<organism evidence="2 3">
    <name type="scientific">Dicentrarchus labrax</name>
    <name type="common">European seabass</name>
    <name type="synonym">Morone labrax</name>
    <dbReference type="NCBI Taxonomy" id="13489"/>
    <lineage>
        <taxon>Eukaryota</taxon>
        <taxon>Metazoa</taxon>
        <taxon>Chordata</taxon>
        <taxon>Craniata</taxon>
        <taxon>Vertebrata</taxon>
        <taxon>Euteleostomi</taxon>
        <taxon>Actinopterygii</taxon>
        <taxon>Neopterygii</taxon>
        <taxon>Teleostei</taxon>
        <taxon>Neoteleostei</taxon>
        <taxon>Acanthomorphata</taxon>
        <taxon>Eupercaria</taxon>
        <taxon>Moronidae</taxon>
        <taxon>Dicentrarchus</taxon>
    </lineage>
</organism>
<evidence type="ECO:0000313" key="3">
    <source>
        <dbReference type="Proteomes" id="UP000694389"/>
    </source>
</evidence>
<reference evidence="2" key="1">
    <citation type="submission" date="2025-08" db="UniProtKB">
        <authorList>
            <consortium name="Ensembl"/>
        </authorList>
    </citation>
    <scope>IDENTIFICATION</scope>
</reference>
<dbReference type="Gene3D" id="1.20.5.340">
    <property type="match status" value="1"/>
</dbReference>
<dbReference type="PANTHER" id="PTHR43696">
    <property type="entry name" value="COILED-COIL DOMAIN-CONTAINING PROTEIN 157"/>
    <property type="match status" value="1"/>
</dbReference>
<accession>A0A8C4DK23</accession>
<feature type="coiled-coil region" evidence="1">
    <location>
        <begin position="18"/>
        <end position="103"/>
    </location>
</feature>